<sequence>MPRRVTLTDRQKDALLRLPTSQADLLKHYTLSDEDLGHIRQRRRTHNRFGFALQLCVLRYPGRVLAPGELIPAEVVEFIGAQLGLLADDLVDYASREETRHEHLAELRSLYGFRAFSGRGAHELKDWLFREAELAVSNEDIARRFVAECRRTRTVLPATSTIERLCATALVDAERQIETRIADRLSVLIRGQLLALLEETADDRVTRFVWLRQFEPGSNSSSANRLLDRLEYLQRVDLPEDLLAGVPAHRVTRLRRQGERYYADGMRDLPEDRRLAILAVCASEWQAMLADAVVETHDRIVGRLYRASERICQAKIADEASAVRDTLKSFAEIGGALVDAQDDGQPLDAVIASGLGWDGFKTLVAMATRLTATMADDPLNHVLDGYHRFRRYAPRMLRLLDLRAAPVALPLLEAVMTLRTGLNDAALTGFLRPSSKWHRHLRAQAAGDARLWEIAVLFHLRDAFRSGDIWLARSRRYGDLKHALVPAQAVAEGGRLAVPLRPEEWLADRQARLAVRLRELSRAARAGTIPGGSIENGVLHIDKLEAAAPAGAEDLVLDLYKQIPPTRITDLLLEVDAATGFCEAFTHLRTGAPCADRIGLMNVILAEGINLGLRKMADATNTHTFWELIRIGRWHVEGEAYDRALAMVVEAQAELPMAQIWGMGTSASSDGQFFTATEQGEAMNLVNAKYGTTPGLKAYSHVSDQYAPFATQVIPATASEAPYILDGLLMNDAGRHIREQFADTGGFTDHVFAACAILGYRFAPRIRDLPSKRLYAFDPSAAPAHLRAMIGGKINQAMIERNWPDILRIAATIAAGSIAPSQILRKLASYPRQNELATALREVGRVERTLFMIDWILDAELQRRAQIGLNKGEAHHALKRAISFHRRGEIRDRSAEGQHYRIAGMNLLAAIIIFWNTMKLGQVVANQKCEGKLLSPDLLAHVSPLGWEHINLTGKYRWPKTLDQMSDFSRQSR</sequence>
<dbReference type="RefSeq" id="WP_247997861.1">
    <property type="nucleotide sequence ID" value="NZ_JAPHAV010000013.1"/>
</dbReference>
<evidence type="ECO:0000259" key="6">
    <source>
        <dbReference type="Pfam" id="PF13700"/>
    </source>
</evidence>
<feature type="domain" description="Tn3 transposase DDE" evidence="5">
    <location>
        <begin position="570"/>
        <end position="956"/>
    </location>
</feature>
<comment type="caution">
    <text evidence="7">The sequence shown here is derived from an EMBL/GenBank/DDBJ whole genome shotgun (WGS) entry which is preliminary data.</text>
</comment>
<evidence type="ECO:0000256" key="3">
    <source>
        <dbReference type="ARBA" id="ARBA00023125"/>
    </source>
</evidence>
<dbReference type="NCBIfam" id="NF033527">
    <property type="entry name" value="transpos_Tn3"/>
    <property type="match status" value="1"/>
</dbReference>
<dbReference type="InterPro" id="IPR047653">
    <property type="entry name" value="Tn3-like_transpos"/>
</dbReference>
<evidence type="ECO:0000256" key="2">
    <source>
        <dbReference type="ARBA" id="ARBA00022578"/>
    </source>
</evidence>
<evidence type="ECO:0000259" key="5">
    <source>
        <dbReference type="Pfam" id="PF01526"/>
    </source>
</evidence>
<accession>A0ABT3QSZ0</accession>
<dbReference type="Proteomes" id="UP001301216">
    <property type="component" value="Unassembled WGS sequence"/>
</dbReference>
<gene>
    <name evidence="7" type="ORF">OPR82_18615</name>
</gene>
<protein>
    <submittedName>
        <fullName evidence="7">Tn3 family transposase</fullName>
    </submittedName>
</protein>
<name>A0ABT3QSZ0_9HYPH</name>
<dbReference type="Pfam" id="PF01526">
    <property type="entry name" value="DDE_Tnp_Tn3"/>
    <property type="match status" value="1"/>
</dbReference>
<dbReference type="Pfam" id="PF13700">
    <property type="entry name" value="DUF4158"/>
    <property type="match status" value="1"/>
</dbReference>
<keyword evidence="2" id="KW-0815">Transposition</keyword>
<comment type="similarity">
    <text evidence="1">Belongs to the transposase 7 family.</text>
</comment>
<dbReference type="InterPro" id="IPR025296">
    <property type="entry name" value="DUF4158"/>
</dbReference>
<evidence type="ECO:0000256" key="1">
    <source>
        <dbReference type="ARBA" id="ARBA00009402"/>
    </source>
</evidence>
<proteinExistence type="inferred from homology"/>
<organism evidence="7 8">
    <name type="scientific">Ochrobactrum chromiisoli</name>
    <dbReference type="NCBI Taxonomy" id="2993941"/>
    <lineage>
        <taxon>Bacteria</taxon>
        <taxon>Pseudomonadati</taxon>
        <taxon>Pseudomonadota</taxon>
        <taxon>Alphaproteobacteria</taxon>
        <taxon>Hyphomicrobiales</taxon>
        <taxon>Brucellaceae</taxon>
        <taxon>Brucella/Ochrobactrum group</taxon>
        <taxon>Ochrobactrum</taxon>
    </lineage>
</organism>
<reference evidence="7 8" key="1">
    <citation type="submission" date="2022-11" db="EMBL/GenBank/DDBJ databases">
        <title>Brucella sp. YY2X, whole genome shotgun sequencing project.</title>
        <authorList>
            <person name="Yang Y."/>
        </authorList>
    </citation>
    <scope>NUCLEOTIDE SEQUENCE [LARGE SCALE GENOMIC DNA]</scope>
    <source>
        <strain evidence="7 8">YY2X</strain>
    </source>
</reference>
<dbReference type="InterPro" id="IPR002513">
    <property type="entry name" value="Tn3_Tnp_DDE_dom"/>
</dbReference>
<keyword evidence="3" id="KW-0238">DNA-binding</keyword>
<keyword evidence="4" id="KW-0233">DNA recombination</keyword>
<keyword evidence="8" id="KW-1185">Reference proteome</keyword>
<evidence type="ECO:0000313" key="7">
    <source>
        <dbReference type="EMBL" id="MCX2698738.1"/>
    </source>
</evidence>
<feature type="domain" description="DUF4158" evidence="6">
    <location>
        <begin position="7"/>
        <end position="169"/>
    </location>
</feature>
<evidence type="ECO:0000256" key="4">
    <source>
        <dbReference type="ARBA" id="ARBA00023172"/>
    </source>
</evidence>
<evidence type="ECO:0000313" key="8">
    <source>
        <dbReference type="Proteomes" id="UP001301216"/>
    </source>
</evidence>
<dbReference type="EMBL" id="JAPHAV010000013">
    <property type="protein sequence ID" value="MCX2698738.1"/>
    <property type="molecule type" value="Genomic_DNA"/>
</dbReference>